<dbReference type="InterPro" id="IPR000291">
    <property type="entry name" value="D-Ala_lig_Van_CS"/>
</dbReference>
<dbReference type="PROSITE" id="PS00843">
    <property type="entry name" value="DALA_DALA_LIGASE_1"/>
    <property type="match status" value="1"/>
</dbReference>
<dbReference type="Gene3D" id="3.40.50.20">
    <property type="match status" value="1"/>
</dbReference>
<name>A0A937X3R9_9BACT</name>
<dbReference type="SUPFAM" id="SSF52440">
    <property type="entry name" value="PreATP-grasp domain"/>
    <property type="match status" value="1"/>
</dbReference>
<comment type="caution">
    <text evidence="12">The sequence shown here is derived from an EMBL/GenBank/DDBJ whole genome shotgun (WGS) entry which is preliminary data.</text>
</comment>
<evidence type="ECO:0000313" key="12">
    <source>
        <dbReference type="EMBL" id="MBM3275318.1"/>
    </source>
</evidence>
<dbReference type="GO" id="GO:0008360">
    <property type="term" value="P:regulation of cell shape"/>
    <property type="evidence" value="ECO:0007669"/>
    <property type="project" value="UniProtKB-KW"/>
</dbReference>
<dbReference type="InterPro" id="IPR016185">
    <property type="entry name" value="PreATP-grasp_dom_sf"/>
</dbReference>
<evidence type="ECO:0000259" key="11">
    <source>
        <dbReference type="PROSITE" id="PS50975"/>
    </source>
</evidence>
<dbReference type="EMBL" id="VGJX01000528">
    <property type="protein sequence ID" value="MBM3275318.1"/>
    <property type="molecule type" value="Genomic_DNA"/>
</dbReference>
<dbReference type="GO" id="GO:0005524">
    <property type="term" value="F:ATP binding"/>
    <property type="evidence" value="ECO:0007669"/>
    <property type="project" value="UniProtKB-UniRule"/>
</dbReference>
<organism evidence="12 13">
    <name type="scientific">Candidatus Tanganyikabacteria bacterium</name>
    <dbReference type="NCBI Taxonomy" id="2961651"/>
    <lineage>
        <taxon>Bacteria</taxon>
        <taxon>Bacillati</taxon>
        <taxon>Candidatus Sericytochromatia</taxon>
        <taxon>Candidatus Tanganyikabacteria</taxon>
    </lineage>
</organism>
<evidence type="ECO:0000256" key="5">
    <source>
        <dbReference type="ARBA" id="ARBA00022741"/>
    </source>
</evidence>
<dbReference type="Pfam" id="PF07478">
    <property type="entry name" value="Dala_Dala_lig_C"/>
    <property type="match status" value="1"/>
</dbReference>
<evidence type="ECO:0000256" key="1">
    <source>
        <dbReference type="ARBA" id="ARBA00004496"/>
    </source>
</evidence>
<keyword evidence="8" id="KW-0573">Peptidoglycan synthesis</keyword>
<evidence type="ECO:0000256" key="8">
    <source>
        <dbReference type="ARBA" id="ARBA00022984"/>
    </source>
</evidence>
<comment type="similarity">
    <text evidence="2">Belongs to the D-alanine--D-alanine ligase family.</text>
</comment>
<comment type="subcellular location">
    <subcellularLocation>
        <location evidence="1">Cytoplasm</location>
    </subcellularLocation>
</comment>
<dbReference type="Gene3D" id="3.30.470.20">
    <property type="entry name" value="ATP-grasp fold, B domain"/>
    <property type="match status" value="1"/>
</dbReference>
<keyword evidence="4" id="KW-0436">Ligase</keyword>
<dbReference type="InterPro" id="IPR011127">
    <property type="entry name" value="Dala_Dala_lig_N"/>
</dbReference>
<dbReference type="SUPFAM" id="SSF56059">
    <property type="entry name" value="Glutathione synthetase ATP-binding domain-like"/>
    <property type="match status" value="1"/>
</dbReference>
<dbReference type="GO" id="GO:0046872">
    <property type="term" value="F:metal ion binding"/>
    <property type="evidence" value="ECO:0007669"/>
    <property type="project" value="InterPro"/>
</dbReference>
<evidence type="ECO:0000256" key="7">
    <source>
        <dbReference type="ARBA" id="ARBA00022960"/>
    </source>
</evidence>
<dbReference type="GO" id="GO:0009252">
    <property type="term" value="P:peptidoglycan biosynthetic process"/>
    <property type="evidence" value="ECO:0007669"/>
    <property type="project" value="UniProtKB-KW"/>
</dbReference>
<dbReference type="GO" id="GO:0071555">
    <property type="term" value="P:cell wall organization"/>
    <property type="evidence" value="ECO:0007669"/>
    <property type="project" value="UniProtKB-KW"/>
</dbReference>
<keyword evidence="6 10" id="KW-0067">ATP-binding</keyword>
<keyword evidence="9" id="KW-0961">Cell wall biogenesis/degradation</keyword>
<feature type="non-terminal residue" evidence="12">
    <location>
        <position position="221"/>
    </location>
</feature>
<evidence type="ECO:0000256" key="2">
    <source>
        <dbReference type="ARBA" id="ARBA00010871"/>
    </source>
</evidence>
<dbReference type="Proteomes" id="UP000703893">
    <property type="component" value="Unassembled WGS sequence"/>
</dbReference>
<dbReference type="PANTHER" id="PTHR23132">
    <property type="entry name" value="D-ALANINE--D-ALANINE LIGASE"/>
    <property type="match status" value="1"/>
</dbReference>
<sequence>MSGKLRVAVVCGGESSEREISLASGQVVLKHLDRSRYEARLVDLCDLLPGGSSSLIAFKHDTDVAFIALHGPGGEDGKVQGLLELYGVPYTGSGVLASALAMEKSMAKQIYRQAGLPVARDLVFSAHEVKGRSREAVRRSEEALGWPAVVKADNQGSTRGVQIAQGPDDFAAAWEEAARFGSAVLVEEYVEGREFTVPVLGGVEPRAYPVVEIVPKAASFF</sequence>
<evidence type="ECO:0000256" key="9">
    <source>
        <dbReference type="ARBA" id="ARBA00023316"/>
    </source>
</evidence>
<dbReference type="InterPro" id="IPR013815">
    <property type="entry name" value="ATP_grasp_subdomain_1"/>
</dbReference>
<protein>
    <submittedName>
        <fullName evidence="12">ATP-grasp domain-containing protein</fullName>
    </submittedName>
</protein>
<reference evidence="12 13" key="1">
    <citation type="submission" date="2019-03" db="EMBL/GenBank/DDBJ databases">
        <title>Lake Tanganyika Metagenome-Assembled Genomes (MAGs).</title>
        <authorList>
            <person name="Tran P."/>
        </authorList>
    </citation>
    <scope>NUCLEOTIDE SEQUENCE [LARGE SCALE GENOMIC DNA]</scope>
    <source>
        <strain evidence="12">K_DeepCast_65m_m2_236</strain>
    </source>
</reference>
<dbReference type="GO" id="GO:0005737">
    <property type="term" value="C:cytoplasm"/>
    <property type="evidence" value="ECO:0007669"/>
    <property type="project" value="UniProtKB-SubCell"/>
</dbReference>
<evidence type="ECO:0000256" key="3">
    <source>
        <dbReference type="ARBA" id="ARBA00022490"/>
    </source>
</evidence>
<feature type="domain" description="ATP-grasp" evidence="11">
    <location>
        <begin position="108"/>
        <end position="200"/>
    </location>
</feature>
<dbReference type="Gene3D" id="3.30.1490.20">
    <property type="entry name" value="ATP-grasp fold, A domain"/>
    <property type="match status" value="1"/>
</dbReference>
<evidence type="ECO:0000256" key="6">
    <source>
        <dbReference type="ARBA" id="ARBA00022840"/>
    </source>
</evidence>
<evidence type="ECO:0000256" key="4">
    <source>
        <dbReference type="ARBA" id="ARBA00022598"/>
    </source>
</evidence>
<dbReference type="PANTHER" id="PTHR23132:SF23">
    <property type="entry name" value="D-ALANINE--D-ALANINE LIGASE B"/>
    <property type="match status" value="1"/>
</dbReference>
<evidence type="ECO:0000313" key="13">
    <source>
        <dbReference type="Proteomes" id="UP000703893"/>
    </source>
</evidence>
<dbReference type="InterPro" id="IPR011095">
    <property type="entry name" value="Dala_Dala_lig_C"/>
</dbReference>
<proteinExistence type="inferred from homology"/>
<dbReference type="PROSITE" id="PS50975">
    <property type="entry name" value="ATP_GRASP"/>
    <property type="match status" value="1"/>
</dbReference>
<dbReference type="InterPro" id="IPR011761">
    <property type="entry name" value="ATP-grasp"/>
</dbReference>
<dbReference type="GO" id="GO:0008716">
    <property type="term" value="F:D-alanine-D-alanine ligase activity"/>
    <property type="evidence" value="ECO:0007669"/>
    <property type="project" value="InterPro"/>
</dbReference>
<dbReference type="AlphaFoldDB" id="A0A937X3R9"/>
<keyword evidence="3" id="KW-0963">Cytoplasm</keyword>
<gene>
    <name evidence="12" type="ORF">FJZ00_09205</name>
</gene>
<evidence type="ECO:0000256" key="10">
    <source>
        <dbReference type="PROSITE-ProRule" id="PRU00409"/>
    </source>
</evidence>
<dbReference type="Pfam" id="PF01820">
    <property type="entry name" value="Dala_Dala_lig_N"/>
    <property type="match status" value="2"/>
</dbReference>
<accession>A0A937X3R9</accession>
<keyword evidence="5 10" id="KW-0547">Nucleotide-binding</keyword>
<keyword evidence="7" id="KW-0133">Cell shape</keyword>